<dbReference type="EnsemblMetazoa" id="GPAI031252-RA">
    <property type="protein sequence ID" value="GPAI031252-PA"/>
    <property type="gene ID" value="GPAI031252"/>
</dbReference>
<evidence type="ECO:0000256" key="1">
    <source>
        <dbReference type="SAM" id="MobiDB-lite"/>
    </source>
</evidence>
<reference evidence="2" key="2">
    <citation type="submission" date="2020-05" db="UniProtKB">
        <authorList>
            <consortium name="EnsemblMetazoa"/>
        </authorList>
    </citation>
    <scope>IDENTIFICATION</scope>
    <source>
        <strain evidence="2">IAEA</strain>
    </source>
</reference>
<feature type="region of interest" description="Disordered" evidence="1">
    <location>
        <begin position="30"/>
        <end position="80"/>
    </location>
</feature>
<protein>
    <submittedName>
        <fullName evidence="2">Uncharacterized protein</fullName>
    </submittedName>
</protein>
<sequence>MDFSFFRFFQCVGNSNPSKQEECQSCVTNTENNHVSSGSARDTRHKSSSNRPSTVRQASMSSDDNANGGNKTEKEHLKSPVVLKKISKKQIAENGTVPSEQFRINADHLGCGDQSIRPNESKPIDQTQTNTWERFVEIDRCVVTEAPQMYTKLRNTLTARATEPEASHVEKLHSREGDNCRRGNILYSYLPCSQNPIRKITPINEESEQDLIVDDQSTNHQKSDPVLDCLGTKSCWLNDQAETEIFYTNTVIRRKATNTDRCETMSIPPIMAREEQKISTSHIVVPEKCEASSPPIVAKEKPRKKFKDQEVQTVSWTPLNYSQHKNIFLQSYGIVVSNNDKGNNYSLECMQRNKVHSGKRSKFRHIYWLLRPFRGKYKKPKNSSAIQAIVYKTYFVKWTTPPETLINGFGVRRNGTQTVWSSVLRRCRSAIF</sequence>
<dbReference type="VEuPathDB" id="VectorBase:GPAI031252"/>
<dbReference type="Proteomes" id="UP000092445">
    <property type="component" value="Unassembled WGS sequence"/>
</dbReference>
<proteinExistence type="predicted"/>
<evidence type="ECO:0000313" key="2">
    <source>
        <dbReference type="EnsemblMetazoa" id="GPAI031252-PA"/>
    </source>
</evidence>
<reference evidence="3" key="1">
    <citation type="submission" date="2014-03" db="EMBL/GenBank/DDBJ databases">
        <authorList>
            <person name="Aksoy S."/>
            <person name="Warren W."/>
            <person name="Wilson R.K."/>
        </authorList>
    </citation>
    <scope>NUCLEOTIDE SEQUENCE [LARGE SCALE GENOMIC DNA]</scope>
    <source>
        <strain evidence="3">IAEA</strain>
    </source>
</reference>
<evidence type="ECO:0000313" key="3">
    <source>
        <dbReference type="Proteomes" id="UP000092445"/>
    </source>
</evidence>
<name>A0A1B0A131_GLOPL</name>
<keyword evidence="3" id="KW-1185">Reference proteome</keyword>
<accession>A0A1B0A131</accession>
<organism evidence="2 3">
    <name type="scientific">Glossina pallidipes</name>
    <name type="common">Tsetse fly</name>
    <dbReference type="NCBI Taxonomy" id="7398"/>
    <lineage>
        <taxon>Eukaryota</taxon>
        <taxon>Metazoa</taxon>
        <taxon>Ecdysozoa</taxon>
        <taxon>Arthropoda</taxon>
        <taxon>Hexapoda</taxon>
        <taxon>Insecta</taxon>
        <taxon>Pterygota</taxon>
        <taxon>Neoptera</taxon>
        <taxon>Endopterygota</taxon>
        <taxon>Diptera</taxon>
        <taxon>Brachycera</taxon>
        <taxon>Muscomorpha</taxon>
        <taxon>Hippoboscoidea</taxon>
        <taxon>Glossinidae</taxon>
        <taxon>Glossina</taxon>
    </lineage>
</organism>
<feature type="compositionally biased region" description="Polar residues" evidence="1">
    <location>
        <begin position="30"/>
        <end position="40"/>
    </location>
</feature>
<dbReference type="AlphaFoldDB" id="A0A1B0A131"/>
<feature type="compositionally biased region" description="Polar residues" evidence="1">
    <location>
        <begin position="49"/>
        <end position="70"/>
    </location>
</feature>